<comment type="caution">
    <text evidence="1">The sequence shown here is derived from an EMBL/GenBank/DDBJ whole genome shotgun (WGS) entry which is preliminary data.</text>
</comment>
<sequence>MKTPSLILSILLLRLPALAYNVSHVSHVTLGNSKQRVGANQTRCRCFPGDDCWPRPEEWNELNRTLGGGLIKTIPIASVCHYNSFGIPYNAEACAELRSVWDYPGTHYVTSSSPMAPLFANMSCDPFTAPEAQCVIGSYVQYAVNASTADCFKATLDFAQRHNIRLVVRNTGHDYFGKSTGAGALAIWTHHMKGISIRDYESPTYTGKAMKLGAGVMNSEAQEVAHSHGLIVVGGDCQSVGLAGGYTQGGGHGPLASTFGLSADQVLEWEVITGTGEYVKATPTENEDLYWALSGGGGGTFGIVFSLSVKAYPDVKAAAANLTFSRLGVSSSAFDSALQAFLISLPNVTDSGVSCIWVLTDTSFTLSPASAPNMSSEELQALLNPTLESLSENGILYNYSIQGSPSYLESYKTMHPIYNITEANIGGRLIPRSLVSSNSSIRSLIDAMKFIVENGGEVSGVAVNVTRLPDVPNSVHPAWRSTLFSAVVATPYDPLDFEANVAGQGKITTMFIPKLVELTPDGAAYLNEADPNQPDFQQVFYGPNYERLLAIKHKYDPKGLLYGPTSVGSEVWQIEPDGRLCHTS</sequence>
<accession>A0ACC0DIA4</accession>
<dbReference type="EMBL" id="MU394284">
    <property type="protein sequence ID" value="KAI6092268.1"/>
    <property type="molecule type" value="Genomic_DNA"/>
</dbReference>
<dbReference type="Proteomes" id="UP001497680">
    <property type="component" value="Unassembled WGS sequence"/>
</dbReference>
<evidence type="ECO:0000313" key="1">
    <source>
        <dbReference type="EMBL" id="KAI6092268.1"/>
    </source>
</evidence>
<proteinExistence type="predicted"/>
<name>A0ACC0DIA4_9PEZI</name>
<evidence type="ECO:0000313" key="2">
    <source>
        <dbReference type="Proteomes" id="UP001497680"/>
    </source>
</evidence>
<protein>
    <submittedName>
        <fullName evidence="1">FAD binding domain-containing protein</fullName>
    </submittedName>
</protein>
<organism evidence="1 2">
    <name type="scientific">Hypoxylon rubiginosum</name>
    <dbReference type="NCBI Taxonomy" id="110542"/>
    <lineage>
        <taxon>Eukaryota</taxon>
        <taxon>Fungi</taxon>
        <taxon>Dikarya</taxon>
        <taxon>Ascomycota</taxon>
        <taxon>Pezizomycotina</taxon>
        <taxon>Sordariomycetes</taxon>
        <taxon>Xylariomycetidae</taxon>
        <taxon>Xylariales</taxon>
        <taxon>Hypoxylaceae</taxon>
        <taxon>Hypoxylon</taxon>
    </lineage>
</organism>
<gene>
    <name evidence="1" type="ORF">F4821DRAFT_225254</name>
</gene>
<keyword evidence="2" id="KW-1185">Reference proteome</keyword>
<reference evidence="1 2" key="1">
    <citation type="journal article" date="2022" name="New Phytol.">
        <title>Ecological generalism drives hyperdiversity of secondary metabolite gene clusters in xylarialean endophytes.</title>
        <authorList>
            <person name="Franco M.E.E."/>
            <person name="Wisecaver J.H."/>
            <person name="Arnold A.E."/>
            <person name="Ju Y.M."/>
            <person name="Slot J.C."/>
            <person name="Ahrendt S."/>
            <person name="Moore L.P."/>
            <person name="Eastman K.E."/>
            <person name="Scott K."/>
            <person name="Konkel Z."/>
            <person name="Mondo S.J."/>
            <person name="Kuo A."/>
            <person name="Hayes R.D."/>
            <person name="Haridas S."/>
            <person name="Andreopoulos B."/>
            <person name="Riley R."/>
            <person name="LaButti K."/>
            <person name="Pangilinan J."/>
            <person name="Lipzen A."/>
            <person name="Amirebrahimi M."/>
            <person name="Yan J."/>
            <person name="Adam C."/>
            <person name="Keymanesh K."/>
            <person name="Ng V."/>
            <person name="Louie K."/>
            <person name="Northen T."/>
            <person name="Drula E."/>
            <person name="Henrissat B."/>
            <person name="Hsieh H.M."/>
            <person name="Youens-Clark K."/>
            <person name="Lutzoni F."/>
            <person name="Miadlikowska J."/>
            <person name="Eastwood D.C."/>
            <person name="Hamelin R.C."/>
            <person name="Grigoriev I.V."/>
            <person name="U'Ren J.M."/>
        </authorList>
    </citation>
    <scope>NUCLEOTIDE SEQUENCE [LARGE SCALE GENOMIC DNA]</scope>
    <source>
        <strain evidence="1 2">ER1909</strain>
    </source>
</reference>